<name>B4N4E2_DROWI</name>
<protein>
    <recommendedName>
        <fullName evidence="4">INO80 complex subunit F domain-containing protein</fullName>
    </recommendedName>
</protein>
<dbReference type="HOGENOM" id="CLU_1898377_0_0_1"/>
<dbReference type="InterPro" id="IPR056513">
    <property type="entry name" value="INO80F"/>
</dbReference>
<dbReference type="eggNOG" id="ENOG502S53P">
    <property type="taxonomic scope" value="Eukaryota"/>
</dbReference>
<dbReference type="GO" id="GO:0043065">
    <property type="term" value="P:positive regulation of apoptotic process"/>
    <property type="evidence" value="ECO:0007669"/>
    <property type="project" value="TreeGrafter"/>
</dbReference>
<evidence type="ECO:0000313" key="6">
    <source>
        <dbReference type="Proteomes" id="UP000007798"/>
    </source>
</evidence>
<dbReference type="GO" id="GO:0003677">
    <property type="term" value="F:DNA binding"/>
    <property type="evidence" value="ECO:0007669"/>
    <property type="project" value="TreeGrafter"/>
</dbReference>
<dbReference type="PhylomeDB" id="B4N4E2"/>
<feature type="compositionally biased region" description="Basic residues" evidence="3">
    <location>
        <begin position="128"/>
        <end position="137"/>
    </location>
</feature>
<comment type="subcellular location">
    <subcellularLocation>
        <location evidence="1">Nucleus</location>
    </subcellularLocation>
</comment>
<keyword evidence="6" id="KW-1185">Reference proteome</keyword>
<dbReference type="InParanoid" id="B4N4E2"/>
<evidence type="ECO:0000256" key="1">
    <source>
        <dbReference type="ARBA" id="ARBA00004123"/>
    </source>
</evidence>
<evidence type="ECO:0000256" key="3">
    <source>
        <dbReference type="SAM" id="MobiDB-lite"/>
    </source>
</evidence>
<dbReference type="AlphaFoldDB" id="B4N4E2"/>
<feature type="domain" description="INO80 complex subunit F" evidence="4">
    <location>
        <begin position="10"/>
        <end position="56"/>
    </location>
</feature>
<feature type="compositionally biased region" description="Polar residues" evidence="3">
    <location>
        <begin position="113"/>
        <end position="125"/>
    </location>
</feature>
<feature type="compositionally biased region" description="Basic and acidic residues" evidence="3">
    <location>
        <begin position="55"/>
        <end position="64"/>
    </location>
</feature>
<feature type="region of interest" description="Disordered" evidence="3">
    <location>
        <begin position="55"/>
        <end position="156"/>
    </location>
</feature>
<evidence type="ECO:0000256" key="2">
    <source>
        <dbReference type="ARBA" id="ARBA00023242"/>
    </source>
</evidence>
<dbReference type="InterPro" id="IPR033555">
    <property type="entry name" value="TFPT"/>
</dbReference>
<evidence type="ECO:0000259" key="4">
    <source>
        <dbReference type="Pfam" id="PF24245"/>
    </source>
</evidence>
<dbReference type="KEGG" id="dwi:6645424"/>
<evidence type="ECO:0000313" key="5">
    <source>
        <dbReference type="EMBL" id="EDW79016.1"/>
    </source>
</evidence>
<accession>B4N4E2</accession>
<reference evidence="5 6" key="1">
    <citation type="journal article" date="2007" name="Nature">
        <title>Evolution of genes and genomes on the Drosophila phylogeny.</title>
        <authorList>
            <consortium name="Drosophila 12 Genomes Consortium"/>
            <person name="Clark A.G."/>
            <person name="Eisen M.B."/>
            <person name="Smith D.R."/>
            <person name="Bergman C.M."/>
            <person name="Oliver B."/>
            <person name="Markow T.A."/>
            <person name="Kaufman T.C."/>
            <person name="Kellis M."/>
            <person name="Gelbart W."/>
            <person name="Iyer V.N."/>
            <person name="Pollard D.A."/>
            <person name="Sackton T.B."/>
            <person name="Larracuente A.M."/>
            <person name="Singh N.D."/>
            <person name="Abad J.P."/>
            <person name="Abt D.N."/>
            <person name="Adryan B."/>
            <person name="Aguade M."/>
            <person name="Akashi H."/>
            <person name="Anderson W.W."/>
            <person name="Aquadro C.F."/>
            <person name="Ardell D.H."/>
            <person name="Arguello R."/>
            <person name="Artieri C.G."/>
            <person name="Barbash D.A."/>
            <person name="Barker D."/>
            <person name="Barsanti P."/>
            <person name="Batterham P."/>
            <person name="Batzoglou S."/>
            <person name="Begun D."/>
            <person name="Bhutkar A."/>
            <person name="Blanco E."/>
            <person name="Bosak S.A."/>
            <person name="Bradley R.K."/>
            <person name="Brand A.D."/>
            <person name="Brent M.R."/>
            <person name="Brooks A.N."/>
            <person name="Brown R.H."/>
            <person name="Butlin R.K."/>
            <person name="Caggese C."/>
            <person name="Calvi B.R."/>
            <person name="Bernardo de Carvalho A."/>
            <person name="Caspi A."/>
            <person name="Castrezana S."/>
            <person name="Celniker S.E."/>
            <person name="Chang J.L."/>
            <person name="Chapple C."/>
            <person name="Chatterji S."/>
            <person name="Chinwalla A."/>
            <person name="Civetta A."/>
            <person name="Clifton S.W."/>
            <person name="Comeron J.M."/>
            <person name="Costello J.C."/>
            <person name="Coyne J.A."/>
            <person name="Daub J."/>
            <person name="David R.G."/>
            <person name="Delcher A.L."/>
            <person name="Delehaunty K."/>
            <person name="Do C.B."/>
            <person name="Ebling H."/>
            <person name="Edwards K."/>
            <person name="Eickbush T."/>
            <person name="Evans J.D."/>
            <person name="Filipski A."/>
            <person name="Findeiss S."/>
            <person name="Freyhult E."/>
            <person name="Fulton L."/>
            <person name="Fulton R."/>
            <person name="Garcia A.C."/>
            <person name="Gardiner A."/>
            <person name="Garfield D.A."/>
            <person name="Garvin B.E."/>
            <person name="Gibson G."/>
            <person name="Gilbert D."/>
            <person name="Gnerre S."/>
            <person name="Godfrey J."/>
            <person name="Good R."/>
            <person name="Gotea V."/>
            <person name="Gravely B."/>
            <person name="Greenberg A.J."/>
            <person name="Griffiths-Jones S."/>
            <person name="Gross S."/>
            <person name="Guigo R."/>
            <person name="Gustafson E.A."/>
            <person name="Haerty W."/>
            <person name="Hahn M.W."/>
            <person name="Halligan D.L."/>
            <person name="Halpern A.L."/>
            <person name="Halter G.M."/>
            <person name="Han M.V."/>
            <person name="Heger A."/>
            <person name="Hillier L."/>
            <person name="Hinrichs A.S."/>
            <person name="Holmes I."/>
            <person name="Hoskins R.A."/>
            <person name="Hubisz M.J."/>
            <person name="Hultmark D."/>
            <person name="Huntley M.A."/>
            <person name="Jaffe D.B."/>
            <person name="Jagadeeshan S."/>
            <person name="Jeck W.R."/>
            <person name="Johnson J."/>
            <person name="Jones C.D."/>
            <person name="Jordan W.C."/>
            <person name="Karpen G.H."/>
            <person name="Kataoka E."/>
            <person name="Keightley P.D."/>
            <person name="Kheradpour P."/>
            <person name="Kirkness E.F."/>
            <person name="Koerich L.B."/>
            <person name="Kristiansen K."/>
            <person name="Kudrna D."/>
            <person name="Kulathinal R.J."/>
            <person name="Kumar S."/>
            <person name="Kwok R."/>
            <person name="Lander E."/>
            <person name="Langley C.H."/>
            <person name="Lapoint R."/>
            <person name="Lazzaro B.P."/>
            <person name="Lee S.J."/>
            <person name="Levesque L."/>
            <person name="Li R."/>
            <person name="Lin C.F."/>
            <person name="Lin M.F."/>
            <person name="Lindblad-Toh K."/>
            <person name="Llopart A."/>
            <person name="Long M."/>
            <person name="Low L."/>
            <person name="Lozovsky E."/>
            <person name="Lu J."/>
            <person name="Luo M."/>
            <person name="Machado C.A."/>
            <person name="Makalowski W."/>
            <person name="Marzo M."/>
            <person name="Matsuda M."/>
            <person name="Matzkin L."/>
            <person name="McAllister B."/>
            <person name="McBride C.S."/>
            <person name="McKernan B."/>
            <person name="McKernan K."/>
            <person name="Mendez-Lago M."/>
            <person name="Minx P."/>
            <person name="Mollenhauer M.U."/>
            <person name="Montooth K."/>
            <person name="Mount S.M."/>
            <person name="Mu X."/>
            <person name="Myers E."/>
            <person name="Negre B."/>
            <person name="Newfeld S."/>
            <person name="Nielsen R."/>
            <person name="Noor M.A."/>
            <person name="O'Grady P."/>
            <person name="Pachter L."/>
            <person name="Papaceit M."/>
            <person name="Parisi M.J."/>
            <person name="Parisi M."/>
            <person name="Parts L."/>
            <person name="Pedersen J.S."/>
            <person name="Pesole G."/>
            <person name="Phillippy A.M."/>
            <person name="Ponting C.P."/>
            <person name="Pop M."/>
            <person name="Porcelli D."/>
            <person name="Powell J.R."/>
            <person name="Prohaska S."/>
            <person name="Pruitt K."/>
            <person name="Puig M."/>
            <person name="Quesneville H."/>
            <person name="Ram K.R."/>
            <person name="Rand D."/>
            <person name="Rasmussen M.D."/>
            <person name="Reed L.K."/>
            <person name="Reenan R."/>
            <person name="Reily A."/>
            <person name="Remington K.A."/>
            <person name="Rieger T.T."/>
            <person name="Ritchie M.G."/>
            <person name="Robin C."/>
            <person name="Rogers Y.H."/>
            <person name="Rohde C."/>
            <person name="Rozas J."/>
            <person name="Rubenfield M.J."/>
            <person name="Ruiz A."/>
            <person name="Russo S."/>
            <person name="Salzberg S.L."/>
            <person name="Sanchez-Gracia A."/>
            <person name="Saranga D.J."/>
            <person name="Sato H."/>
            <person name="Schaeffer S.W."/>
            <person name="Schatz M.C."/>
            <person name="Schlenke T."/>
            <person name="Schwartz R."/>
            <person name="Segarra C."/>
            <person name="Singh R.S."/>
            <person name="Sirot L."/>
            <person name="Sirota M."/>
            <person name="Sisneros N.B."/>
            <person name="Smith C.D."/>
            <person name="Smith T.F."/>
            <person name="Spieth J."/>
            <person name="Stage D.E."/>
            <person name="Stark A."/>
            <person name="Stephan W."/>
            <person name="Strausberg R.L."/>
            <person name="Strempel S."/>
            <person name="Sturgill D."/>
            <person name="Sutton G."/>
            <person name="Sutton G.G."/>
            <person name="Tao W."/>
            <person name="Teichmann S."/>
            <person name="Tobari Y.N."/>
            <person name="Tomimura Y."/>
            <person name="Tsolas J.M."/>
            <person name="Valente V.L."/>
            <person name="Venter E."/>
            <person name="Venter J.C."/>
            <person name="Vicario S."/>
            <person name="Vieira F.G."/>
            <person name="Vilella A.J."/>
            <person name="Villasante A."/>
            <person name="Walenz B."/>
            <person name="Wang J."/>
            <person name="Wasserman M."/>
            <person name="Watts T."/>
            <person name="Wilson D."/>
            <person name="Wilson R.K."/>
            <person name="Wing R.A."/>
            <person name="Wolfner M.F."/>
            <person name="Wong A."/>
            <person name="Wong G.K."/>
            <person name="Wu C.I."/>
            <person name="Wu G."/>
            <person name="Yamamoto D."/>
            <person name="Yang H.P."/>
            <person name="Yang S.P."/>
            <person name="Yorke J.A."/>
            <person name="Yoshida K."/>
            <person name="Zdobnov E."/>
            <person name="Zhang P."/>
            <person name="Zhang Y."/>
            <person name="Zimin A.V."/>
            <person name="Baldwin J."/>
            <person name="Abdouelleil A."/>
            <person name="Abdulkadir J."/>
            <person name="Abebe A."/>
            <person name="Abera B."/>
            <person name="Abreu J."/>
            <person name="Acer S.C."/>
            <person name="Aftuck L."/>
            <person name="Alexander A."/>
            <person name="An P."/>
            <person name="Anderson E."/>
            <person name="Anderson S."/>
            <person name="Arachi H."/>
            <person name="Azer M."/>
            <person name="Bachantsang P."/>
            <person name="Barry A."/>
            <person name="Bayul T."/>
            <person name="Berlin A."/>
            <person name="Bessette D."/>
            <person name="Bloom T."/>
            <person name="Blye J."/>
            <person name="Boguslavskiy L."/>
            <person name="Bonnet C."/>
            <person name="Boukhgalter B."/>
            <person name="Bourzgui I."/>
            <person name="Brown A."/>
            <person name="Cahill P."/>
            <person name="Channer S."/>
            <person name="Cheshatsang Y."/>
            <person name="Chuda L."/>
            <person name="Citroen M."/>
            <person name="Collymore A."/>
            <person name="Cooke P."/>
            <person name="Costello M."/>
            <person name="D'Aco K."/>
            <person name="Daza R."/>
            <person name="De Haan G."/>
            <person name="DeGray S."/>
            <person name="DeMaso C."/>
            <person name="Dhargay N."/>
            <person name="Dooley K."/>
            <person name="Dooley E."/>
            <person name="Doricent M."/>
            <person name="Dorje P."/>
            <person name="Dorjee K."/>
            <person name="Dupes A."/>
            <person name="Elong R."/>
            <person name="Falk J."/>
            <person name="Farina A."/>
            <person name="Faro S."/>
            <person name="Ferguson D."/>
            <person name="Fisher S."/>
            <person name="Foley C.D."/>
            <person name="Franke A."/>
            <person name="Friedrich D."/>
            <person name="Gadbois L."/>
            <person name="Gearin G."/>
            <person name="Gearin C.R."/>
            <person name="Giannoukos G."/>
            <person name="Goode T."/>
            <person name="Graham J."/>
            <person name="Grandbois E."/>
            <person name="Grewal S."/>
            <person name="Gyaltsen K."/>
            <person name="Hafez N."/>
            <person name="Hagos B."/>
            <person name="Hall J."/>
            <person name="Henson C."/>
            <person name="Hollinger A."/>
            <person name="Honan T."/>
            <person name="Huard M.D."/>
            <person name="Hughes L."/>
            <person name="Hurhula B."/>
            <person name="Husby M.E."/>
            <person name="Kamat A."/>
            <person name="Kanga B."/>
            <person name="Kashin S."/>
            <person name="Khazanovich D."/>
            <person name="Kisner P."/>
            <person name="Lance K."/>
            <person name="Lara M."/>
            <person name="Lee W."/>
            <person name="Lennon N."/>
            <person name="Letendre F."/>
            <person name="LeVine R."/>
            <person name="Lipovsky A."/>
            <person name="Liu X."/>
            <person name="Liu J."/>
            <person name="Liu S."/>
            <person name="Lokyitsang T."/>
            <person name="Lokyitsang Y."/>
            <person name="Lubonja R."/>
            <person name="Lui A."/>
            <person name="MacDonald P."/>
            <person name="Magnisalis V."/>
            <person name="Maru K."/>
            <person name="Matthews C."/>
            <person name="McCusker W."/>
            <person name="McDonough S."/>
            <person name="Mehta T."/>
            <person name="Meldrim J."/>
            <person name="Meneus L."/>
            <person name="Mihai O."/>
            <person name="Mihalev A."/>
            <person name="Mihova T."/>
            <person name="Mittelman R."/>
            <person name="Mlenga V."/>
            <person name="Montmayeur A."/>
            <person name="Mulrain L."/>
            <person name="Navidi A."/>
            <person name="Naylor J."/>
            <person name="Negash T."/>
            <person name="Nguyen T."/>
            <person name="Nguyen N."/>
            <person name="Nicol R."/>
            <person name="Norbu C."/>
            <person name="Norbu N."/>
            <person name="Novod N."/>
            <person name="O'Neill B."/>
            <person name="Osman S."/>
            <person name="Markiewicz E."/>
            <person name="Oyono O.L."/>
            <person name="Patti C."/>
            <person name="Phunkhang P."/>
            <person name="Pierre F."/>
            <person name="Priest M."/>
            <person name="Raghuraman S."/>
            <person name="Rege F."/>
            <person name="Reyes R."/>
            <person name="Rise C."/>
            <person name="Rogov P."/>
            <person name="Ross K."/>
            <person name="Ryan E."/>
            <person name="Settipalli S."/>
            <person name="Shea T."/>
            <person name="Sherpa N."/>
            <person name="Shi L."/>
            <person name="Shih D."/>
            <person name="Sparrow T."/>
            <person name="Spaulding J."/>
            <person name="Stalker J."/>
            <person name="Stange-Thomann N."/>
            <person name="Stavropoulos S."/>
            <person name="Stone C."/>
            <person name="Strader C."/>
            <person name="Tesfaye S."/>
            <person name="Thomson T."/>
            <person name="Thoulutsang Y."/>
            <person name="Thoulutsang D."/>
            <person name="Topham K."/>
            <person name="Topping I."/>
            <person name="Tsamla T."/>
            <person name="Vassiliev H."/>
            <person name="Vo A."/>
            <person name="Wangchuk T."/>
            <person name="Wangdi T."/>
            <person name="Weiand M."/>
            <person name="Wilkinson J."/>
            <person name="Wilson A."/>
            <person name="Yadav S."/>
            <person name="Young G."/>
            <person name="Yu Q."/>
            <person name="Zembek L."/>
            <person name="Zhong D."/>
            <person name="Zimmer A."/>
            <person name="Zwirko Z."/>
            <person name="Jaffe D.B."/>
            <person name="Alvarez P."/>
            <person name="Brockman W."/>
            <person name="Butler J."/>
            <person name="Chin C."/>
            <person name="Gnerre S."/>
            <person name="Grabherr M."/>
            <person name="Kleber M."/>
            <person name="Mauceli E."/>
            <person name="MacCallum I."/>
        </authorList>
    </citation>
    <scope>NUCLEOTIDE SEQUENCE [LARGE SCALE GENOMIC DNA]</scope>
    <source>
        <strain evidence="6">Tucson 14030-0811.24</strain>
    </source>
</reference>
<dbReference type="PANTHER" id="PTHR35084:SF1">
    <property type="entry name" value="TCF3 FUSION PARTNER"/>
    <property type="match status" value="1"/>
</dbReference>
<dbReference type="FunCoup" id="B4N4E2">
    <property type="interactions" value="21"/>
</dbReference>
<dbReference type="EMBL" id="CH964095">
    <property type="protein sequence ID" value="EDW79016.1"/>
    <property type="molecule type" value="Genomic_DNA"/>
</dbReference>
<dbReference type="OrthoDB" id="10070927at2759"/>
<feature type="compositionally biased region" description="Low complexity" evidence="3">
    <location>
        <begin position="138"/>
        <end position="156"/>
    </location>
</feature>
<proteinExistence type="predicted"/>
<dbReference type="GO" id="GO:0031011">
    <property type="term" value="C:Ino80 complex"/>
    <property type="evidence" value="ECO:0007669"/>
    <property type="project" value="TreeGrafter"/>
</dbReference>
<dbReference type="GO" id="GO:0097190">
    <property type="term" value="P:apoptotic signaling pathway"/>
    <property type="evidence" value="ECO:0007669"/>
    <property type="project" value="TreeGrafter"/>
</dbReference>
<gene>
    <name evidence="5" type="primary">Dwil\GK12066</name>
    <name evidence="5" type="ORF">Dwil_GK12066</name>
</gene>
<dbReference type="Pfam" id="PF24245">
    <property type="entry name" value="INO80F"/>
    <property type="match status" value="1"/>
</dbReference>
<dbReference type="STRING" id="7260.B4N4E2"/>
<dbReference type="Proteomes" id="UP000007798">
    <property type="component" value="Unassembled WGS sequence"/>
</dbReference>
<organism evidence="5 6">
    <name type="scientific">Drosophila willistoni</name>
    <name type="common">Fruit fly</name>
    <dbReference type="NCBI Taxonomy" id="7260"/>
    <lineage>
        <taxon>Eukaryota</taxon>
        <taxon>Metazoa</taxon>
        <taxon>Ecdysozoa</taxon>
        <taxon>Arthropoda</taxon>
        <taxon>Hexapoda</taxon>
        <taxon>Insecta</taxon>
        <taxon>Pterygota</taxon>
        <taxon>Neoptera</taxon>
        <taxon>Endopterygota</taxon>
        <taxon>Diptera</taxon>
        <taxon>Brachycera</taxon>
        <taxon>Muscomorpha</taxon>
        <taxon>Ephydroidea</taxon>
        <taxon>Drosophilidae</taxon>
        <taxon>Drosophila</taxon>
        <taxon>Sophophora</taxon>
    </lineage>
</organism>
<dbReference type="PANTHER" id="PTHR35084">
    <property type="entry name" value="TCF3 FUSION PARTNER"/>
    <property type="match status" value="1"/>
</dbReference>
<sequence length="156" mass="17875">MLLNNKSHVYKHLVNRLYDKCQKIQTENERCVMRVNGIKKILRRRNNDIELLKRRLDEHGDQWRKVPVAVPLPKGKTEQKTRGPKPKKTKTSTEDNSNSNGGVDEASGVTAHIPTTTGPGASAVSTVRRPRKQRVKKTQLPTKQTQQQHQQQQQQK</sequence>
<keyword evidence="2" id="KW-0539">Nucleus</keyword>